<dbReference type="InterPro" id="IPR004821">
    <property type="entry name" value="Cyt_trans-like"/>
</dbReference>
<keyword evidence="4 10" id="KW-0808">Transferase</keyword>
<evidence type="ECO:0000256" key="7">
    <source>
        <dbReference type="ARBA" id="ARBA00022840"/>
    </source>
</evidence>
<dbReference type="SUPFAM" id="SSF52374">
    <property type="entry name" value="Nucleotidylyl transferase"/>
    <property type="match status" value="1"/>
</dbReference>
<evidence type="ECO:0000256" key="9">
    <source>
        <dbReference type="ARBA" id="ARBA00048721"/>
    </source>
</evidence>
<dbReference type="PANTHER" id="PTHR39321">
    <property type="entry name" value="NICOTINATE-NUCLEOTIDE ADENYLYLTRANSFERASE-RELATED"/>
    <property type="match status" value="1"/>
</dbReference>
<dbReference type="Proteomes" id="UP000188184">
    <property type="component" value="Chromosome"/>
</dbReference>
<evidence type="ECO:0000256" key="8">
    <source>
        <dbReference type="ARBA" id="ARBA00023027"/>
    </source>
</evidence>
<keyword evidence="13" id="KW-1185">Reference proteome</keyword>
<dbReference type="InterPro" id="IPR005248">
    <property type="entry name" value="NadD/NMNAT"/>
</dbReference>
<dbReference type="GO" id="GO:0004515">
    <property type="term" value="F:nicotinate-nucleotide adenylyltransferase activity"/>
    <property type="evidence" value="ECO:0007669"/>
    <property type="project" value="UniProtKB-UniRule"/>
</dbReference>
<dbReference type="GO" id="GO:0009435">
    <property type="term" value="P:NAD+ biosynthetic process"/>
    <property type="evidence" value="ECO:0007669"/>
    <property type="project" value="UniProtKB-UniRule"/>
</dbReference>
<dbReference type="NCBIfam" id="TIGR00125">
    <property type="entry name" value="cyt_tran_rel"/>
    <property type="match status" value="1"/>
</dbReference>
<dbReference type="Pfam" id="PF01467">
    <property type="entry name" value="CTP_transf_like"/>
    <property type="match status" value="1"/>
</dbReference>
<comment type="similarity">
    <text evidence="10">Belongs to the NadD family.</text>
</comment>
<evidence type="ECO:0000256" key="2">
    <source>
        <dbReference type="ARBA" id="ARBA00005019"/>
    </source>
</evidence>
<protein>
    <recommendedName>
        <fullName evidence="10">Probable nicotinate-nucleotide adenylyltransferase</fullName>
        <ecNumber evidence="10">2.7.7.18</ecNumber>
    </recommendedName>
    <alternativeName>
        <fullName evidence="10">Deamido-NAD(+) diphosphorylase</fullName>
    </alternativeName>
    <alternativeName>
        <fullName evidence="10">Deamido-NAD(+) pyrophosphorylase</fullName>
    </alternativeName>
    <alternativeName>
        <fullName evidence="10">Nicotinate mononucleotide adenylyltransferase</fullName>
        <shortName evidence="10">NaMN adenylyltransferase</shortName>
    </alternativeName>
</protein>
<accession>A0A1Q2KXK2</accession>
<keyword evidence="6 10" id="KW-0547">Nucleotide-binding</keyword>
<evidence type="ECO:0000256" key="1">
    <source>
        <dbReference type="ARBA" id="ARBA00002324"/>
    </source>
</evidence>
<dbReference type="AlphaFoldDB" id="A0A1Q2KXK2"/>
<evidence type="ECO:0000256" key="4">
    <source>
        <dbReference type="ARBA" id="ARBA00022679"/>
    </source>
</evidence>
<evidence type="ECO:0000256" key="6">
    <source>
        <dbReference type="ARBA" id="ARBA00022741"/>
    </source>
</evidence>
<evidence type="ECO:0000259" key="11">
    <source>
        <dbReference type="Pfam" id="PF01467"/>
    </source>
</evidence>
<keyword evidence="3 10" id="KW-0662">Pyridine nucleotide biosynthesis</keyword>
<feature type="domain" description="Cytidyltransferase-like" evidence="11">
    <location>
        <begin position="6"/>
        <end position="161"/>
    </location>
</feature>
<dbReference type="InterPro" id="IPR014729">
    <property type="entry name" value="Rossmann-like_a/b/a_fold"/>
</dbReference>
<dbReference type="EC" id="2.7.7.18" evidence="10"/>
<evidence type="ECO:0000256" key="10">
    <source>
        <dbReference type="HAMAP-Rule" id="MF_00244"/>
    </source>
</evidence>
<dbReference type="RefSeq" id="WP_077588828.1">
    <property type="nucleotide sequence ID" value="NZ_CP019640.1"/>
</dbReference>
<name>A0A1Q2KXK2_9BACL</name>
<keyword evidence="5 10" id="KW-0548">Nucleotidyltransferase</keyword>
<dbReference type="GO" id="GO:0005524">
    <property type="term" value="F:ATP binding"/>
    <property type="evidence" value="ECO:0007669"/>
    <property type="project" value="UniProtKB-KW"/>
</dbReference>
<dbReference type="OrthoDB" id="5295945at2"/>
<organism evidence="12 13">
    <name type="scientific">Planococcus lenghuensis</name>
    <dbReference type="NCBI Taxonomy" id="2213202"/>
    <lineage>
        <taxon>Bacteria</taxon>
        <taxon>Bacillati</taxon>
        <taxon>Bacillota</taxon>
        <taxon>Bacilli</taxon>
        <taxon>Bacillales</taxon>
        <taxon>Caryophanaceae</taxon>
        <taxon>Planococcus</taxon>
    </lineage>
</organism>
<gene>
    <name evidence="10 12" type="primary">nadD</name>
    <name evidence="12" type="ORF">B0X71_07480</name>
</gene>
<dbReference type="NCBIfam" id="TIGR00482">
    <property type="entry name" value="nicotinate (nicotinamide) nucleotide adenylyltransferase"/>
    <property type="match status" value="1"/>
</dbReference>
<keyword evidence="8 10" id="KW-0520">NAD</keyword>
<dbReference type="HAMAP" id="MF_00244">
    <property type="entry name" value="NaMN_adenylyltr"/>
    <property type="match status" value="1"/>
</dbReference>
<comment type="catalytic activity">
    <reaction evidence="9 10">
        <text>nicotinate beta-D-ribonucleotide + ATP + H(+) = deamido-NAD(+) + diphosphate</text>
        <dbReference type="Rhea" id="RHEA:22860"/>
        <dbReference type="ChEBI" id="CHEBI:15378"/>
        <dbReference type="ChEBI" id="CHEBI:30616"/>
        <dbReference type="ChEBI" id="CHEBI:33019"/>
        <dbReference type="ChEBI" id="CHEBI:57502"/>
        <dbReference type="ChEBI" id="CHEBI:58437"/>
        <dbReference type="EC" id="2.7.7.18"/>
    </reaction>
</comment>
<dbReference type="UniPathway" id="UPA00253">
    <property type="reaction ID" value="UER00332"/>
</dbReference>
<dbReference type="KEGG" id="pmar:B0X71_07480"/>
<comment type="pathway">
    <text evidence="2 10">Cofactor biosynthesis; NAD(+) biosynthesis; deamido-NAD(+) from nicotinate D-ribonucleotide: step 1/1.</text>
</comment>
<evidence type="ECO:0000313" key="13">
    <source>
        <dbReference type="Proteomes" id="UP000188184"/>
    </source>
</evidence>
<evidence type="ECO:0000256" key="5">
    <source>
        <dbReference type="ARBA" id="ARBA00022695"/>
    </source>
</evidence>
<dbReference type="NCBIfam" id="NF000841">
    <property type="entry name" value="PRK00071.1-4"/>
    <property type="match status" value="1"/>
</dbReference>
<dbReference type="PANTHER" id="PTHR39321:SF3">
    <property type="entry name" value="PHOSPHOPANTETHEINE ADENYLYLTRANSFERASE"/>
    <property type="match status" value="1"/>
</dbReference>
<reference evidence="12 13" key="1">
    <citation type="submission" date="2017-02" db="EMBL/GenBank/DDBJ databases">
        <title>The complete genomic sequence of a novel cold adapted crude oil-degrading bacterium Planococcus qaidamina Y42.</title>
        <authorList>
            <person name="Yang R."/>
        </authorList>
    </citation>
    <scope>NUCLEOTIDE SEQUENCE [LARGE SCALE GENOMIC DNA]</scope>
    <source>
        <strain evidence="12 13">Y42</strain>
    </source>
</reference>
<dbReference type="Gene3D" id="3.40.50.620">
    <property type="entry name" value="HUPs"/>
    <property type="match status" value="1"/>
</dbReference>
<dbReference type="NCBIfam" id="NF000840">
    <property type="entry name" value="PRK00071.1-3"/>
    <property type="match status" value="1"/>
</dbReference>
<evidence type="ECO:0000256" key="3">
    <source>
        <dbReference type="ARBA" id="ARBA00022642"/>
    </source>
</evidence>
<dbReference type="CDD" id="cd02165">
    <property type="entry name" value="NMNAT"/>
    <property type="match status" value="1"/>
</dbReference>
<sequence length="188" mass="20709">MRKIGVLGGTFNPPHIGHLIMANEALFKLGLDEVRLMPNAVAPHKEVAGADAAQRLEMTRLAASGYPGIEVEAFEIEKGGVSYSVDTMQQLTDREPDAVFYFLIGGDMIEGLTDWHRIDDLLKIVTFAGFRRPGYNEETAYPVTLVDAPELKLSSTFLRERIAAGGPVAHLIPDAVEQFIRKEHLYGS</sequence>
<dbReference type="EMBL" id="CP019640">
    <property type="protein sequence ID" value="AQQ52945.1"/>
    <property type="molecule type" value="Genomic_DNA"/>
</dbReference>
<keyword evidence="7 10" id="KW-0067">ATP-binding</keyword>
<evidence type="ECO:0000313" key="12">
    <source>
        <dbReference type="EMBL" id="AQQ52945.1"/>
    </source>
</evidence>
<proteinExistence type="inferred from homology"/>
<comment type="function">
    <text evidence="1 10">Catalyzes the reversible adenylation of nicotinate mononucleotide (NaMN) to nicotinic acid adenine dinucleotide (NaAD).</text>
</comment>